<dbReference type="Proteomes" id="UP000275719">
    <property type="component" value="Unassembled WGS sequence"/>
</dbReference>
<organism evidence="2 3">
    <name type="scientific">Paenimyroides tangerinum</name>
    <dbReference type="NCBI Taxonomy" id="2488728"/>
    <lineage>
        <taxon>Bacteria</taxon>
        <taxon>Pseudomonadati</taxon>
        <taxon>Bacteroidota</taxon>
        <taxon>Flavobacteriia</taxon>
        <taxon>Flavobacteriales</taxon>
        <taxon>Flavobacteriaceae</taxon>
        <taxon>Paenimyroides</taxon>
    </lineage>
</organism>
<keyword evidence="3" id="KW-1185">Reference proteome</keyword>
<name>A0A3P3VTV8_9FLAO</name>
<sequence length="355" mass="42346">MKHKLFILIILCLFTTFSFAQKNEDVIVEPEPHKPEQYFKDYNPTGIKTVYIISKNKNTNFVNDTLNVECYNKQGLKTQIIRYEKNIPADILDISYDEKGNRKESIYSLVKVKDRTGISRFKYDQHNQLLAEEYQSVFAGKTERTVDKKYTYDNQKLVERKIYQSNTLSQTDSFFYNKERLVLHKQTYHTGNNNYENIYTYNGSGLLTKRETYSYYNYNQKNIFGKAEYSYKDDQLVYVSEMEGLNLQNNEPVHIRYDYDEKGKISKMRVEYKSFYREVTYTYDGQKIVSICVNTNTDNSAYMKFWTSTFGNYIDKMPFDYKEEFGYDSKNNFISKKISINDELVNEVSYIIEYY</sequence>
<dbReference type="RefSeq" id="WP_125020382.1">
    <property type="nucleotide sequence ID" value="NZ_RQVQ01000095.1"/>
</dbReference>
<protein>
    <recommendedName>
        <fullName evidence="4">YD repeat-containing protein</fullName>
    </recommendedName>
</protein>
<evidence type="ECO:0000256" key="1">
    <source>
        <dbReference type="SAM" id="SignalP"/>
    </source>
</evidence>
<dbReference type="OrthoDB" id="2972467at2"/>
<gene>
    <name evidence="2" type="ORF">EG240_16280</name>
</gene>
<evidence type="ECO:0008006" key="4">
    <source>
        <dbReference type="Google" id="ProtNLM"/>
    </source>
</evidence>
<dbReference type="AlphaFoldDB" id="A0A3P3VTV8"/>
<feature type="signal peptide" evidence="1">
    <location>
        <begin position="1"/>
        <end position="20"/>
    </location>
</feature>
<proteinExistence type="predicted"/>
<dbReference type="Gene3D" id="2.180.10.10">
    <property type="entry name" value="RHS repeat-associated core"/>
    <property type="match status" value="1"/>
</dbReference>
<accession>A0A3P3VTV8</accession>
<feature type="chain" id="PRO_5018191779" description="YD repeat-containing protein" evidence="1">
    <location>
        <begin position="21"/>
        <end position="355"/>
    </location>
</feature>
<comment type="caution">
    <text evidence="2">The sequence shown here is derived from an EMBL/GenBank/DDBJ whole genome shotgun (WGS) entry which is preliminary data.</text>
</comment>
<keyword evidence="1" id="KW-0732">Signal</keyword>
<dbReference type="EMBL" id="RQVQ01000095">
    <property type="protein sequence ID" value="RRJ86235.1"/>
    <property type="molecule type" value="Genomic_DNA"/>
</dbReference>
<evidence type="ECO:0000313" key="2">
    <source>
        <dbReference type="EMBL" id="RRJ86235.1"/>
    </source>
</evidence>
<evidence type="ECO:0000313" key="3">
    <source>
        <dbReference type="Proteomes" id="UP000275719"/>
    </source>
</evidence>
<reference evidence="2 3" key="1">
    <citation type="submission" date="2018-11" db="EMBL/GenBank/DDBJ databases">
        <title>Flavobacterium sp. nov., YIM 102701-2 draft genome.</title>
        <authorList>
            <person name="Li G."/>
            <person name="Jiang Y."/>
        </authorList>
    </citation>
    <scope>NUCLEOTIDE SEQUENCE [LARGE SCALE GENOMIC DNA]</scope>
    <source>
        <strain evidence="2 3">YIM 102701-2</strain>
    </source>
</reference>